<comment type="subcellular location">
    <subcellularLocation>
        <location evidence="1">Membrane</location>
    </subcellularLocation>
</comment>
<keyword evidence="3" id="KW-1133">Transmembrane helix</keyword>
<feature type="region of interest" description="Disordered" evidence="5">
    <location>
        <begin position="74"/>
        <end position="96"/>
    </location>
</feature>
<keyword evidence="4" id="KW-0472">Membrane</keyword>
<protein>
    <recommendedName>
        <fullName evidence="6">Ubiquitin-like domain-containing protein</fullName>
    </recommendedName>
</protein>
<keyword evidence="8" id="KW-1185">Reference proteome</keyword>
<dbReference type="InterPro" id="IPR029071">
    <property type="entry name" value="Ubiquitin-like_domsf"/>
</dbReference>
<dbReference type="Gene3D" id="3.10.20.90">
    <property type="entry name" value="Phosphatidylinositol 3-kinase Catalytic Subunit, Chain A, domain 1"/>
    <property type="match status" value="1"/>
</dbReference>
<feature type="region of interest" description="Disordered" evidence="5">
    <location>
        <begin position="599"/>
        <end position="620"/>
    </location>
</feature>
<comment type="caution">
    <text evidence="7">The sequence shown here is derived from an EMBL/GenBank/DDBJ whole genome shotgun (WGS) entry which is preliminary data.</text>
</comment>
<accession>A0A4Q1BUU8</accession>
<evidence type="ECO:0000256" key="1">
    <source>
        <dbReference type="ARBA" id="ARBA00004370"/>
    </source>
</evidence>
<dbReference type="GO" id="GO:0016020">
    <property type="term" value="C:membrane"/>
    <property type="evidence" value="ECO:0007669"/>
    <property type="project" value="UniProtKB-SubCell"/>
</dbReference>
<dbReference type="InterPro" id="IPR000626">
    <property type="entry name" value="Ubiquitin-like_dom"/>
</dbReference>
<proteinExistence type="predicted"/>
<dbReference type="OrthoDB" id="21589at2759"/>
<dbReference type="InterPro" id="IPR039751">
    <property type="entry name" value="HERPUD1/2"/>
</dbReference>
<evidence type="ECO:0000313" key="8">
    <source>
        <dbReference type="Proteomes" id="UP000289152"/>
    </source>
</evidence>
<gene>
    <name evidence="7" type="ORF">M231_00635</name>
</gene>
<feature type="region of interest" description="Disordered" evidence="5">
    <location>
        <begin position="673"/>
        <end position="694"/>
    </location>
</feature>
<dbReference type="GO" id="GO:0030968">
    <property type="term" value="P:endoplasmic reticulum unfolded protein response"/>
    <property type="evidence" value="ECO:0007669"/>
    <property type="project" value="TreeGrafter"/>
</dbReference>
<dbReference type="SUPFAM" id="SSF54236">
    <property type="entry name" value="Ubiquitin-like"/>
    <property type="match status" value="1"/>
</dbReference>
<name>A0A4Q1BUU8_TREME</name>
<evidence type="ECO:0000256" key="2">
    <source>
        <dbReference type="ARBA" id="ARBA00022692"/>
    </source>
</evidence>
<dbReference type="AlphaFoldDB" id="A0A4Q1BUU8"/>
<dbReference type="PANTHER" id="PTHR12943">
    <property type="entry name" value="HOMOCYSTEINE-RESPONSIVE ENDOPLASMIC RETICULUM-RESIDENT UNIQUITIN-LIKE DOMAIN HERPUD PROTEIN FAMILY MEMBER"/>
    <property type="match status" value="1"/>
</dbReference>
<feature type="compositionally biased region" description="Basic and acidic residues" evidence="5">
    <location>
        <begin position="1"/>
        <end position="10"/>
    </location>
</feature>
<dbReference type="PROSITE" id="PS50053">
    <property type="entry name" value="UBIQUITIN_2"/>
    <property type="match status" value="1"/>
</dbReference>
<evidence type="ECO:0000313" key="7">
    <source>
        <dbReference type="EMBL" id="RXK41914.1"/>
    </source>
</evidence>
<evidence type="ECO:0000256" key="4">
    <source>
        <dbReference type="ARBA" id="ARBA00023136"/>
    </source>
</evidence>
<feature type="compositionally biased region" description="Low complexity" evidence="5">
    <location>
        <begin position="11"/>
        <end position="24"/>
    </location>
</feature>
<dbReference type="VEuPathDB" id="FungiDB:TREMEDRAFT_29901"/>
<keyword evidence="2" id="KW-0812">Transmembrane</keyword>
<evidence type="ECO:0000259" key="6">
    <source>
        <dbReference type="PROSITE" id="PS50053"/>
    </source>
</evidence>
<feature type="compositionally biased region" description="Gly residues" evidence="5">
    <location>
        <begin position="685"/>
        <end position="694"/>
    </location>
</feature>
<evidence type="ECO:0000256" key="3">
    <source>
        <dbReference type="ARBA" id="ARBA00022989"/>
    </source>
</evidence>
<dbReference type="STRING" id="5217.A0A4Q1BUU8"/>
<evidence type="ECO:0000256" key="5">
    <source>
        <dbReference type="SAM" id="MobiDB-lite"/>
    </source>
</evidence>
<feature type="region of interest" description="Disordered" evidence="5">
    <location>
        <begin position="443"/>
        <end position="496"/>
    </location>
</feature>
<dbReference type="InParanoid" id="A0A4Q1BUU8"/>
<feature type="region of interest" description="Disordered" evidence="5">
    <location>
        <begin position="1"/>
        <end position="62"/>
    </location>
</feature>
<dbReference type="EMBL" id="SDIL01000004">
    <property type="protein sequence ID" value="RXK41914.1"/>
    <property type="molecule type" value="Genomic_DNA"/>
</dbReference>
<dbReference type="PANTHER" id="PTHR12943:SF27">
    <property type="entry name" value="HOMOCYSTEINE-INDUCED ENDOPLASMIC RETICULUM PROTEIN, ISOFORM A"/>
    <property type="match status" value="1"/>
</dbReference>
<feature type="domain" description="Ubiquitin-like" evidence="6">
    <location>
        <begin position="63"/>
        <end position="143"/>
    </location>
</feature>
<organism evidence="7 8">
    <name type="scientific">Tremella mesenterica</name>
    <name type="common">Jelly fungus</name>
    <dbReference type="NCBI Taxonomy" id="5217"/>
    <lineage>
        <taxon>Eukaryota</taxon>
        <taxon>Fungi</taxon>
        <taxon>Dikarya</taxon>
        <taxon>Basidiomycota</taxon>
        <taxon>Agaricomycotina</taxon>
        <taxon>Tremellomycetes</taxon>
        <taxon>Tremellales</taxon>
        <taxon>Tremellaceae</taxon>
        <taxon>Tremella</taxon>
    </lineage>
</organism>
<dbReference type="Proteomes" id="UP000289152">
    <property type="component" value="Unassembled WGS sequence"/>
</dbReference>
<sequence>MQSDLPRADDPSSIPTPSSPTISSIRHHATPTVQDPDLPLSRPSSSSLRRRLPSPSSQDNPLLRICLMSPFGEHGSSMRRERSCSPSMKVNELKDQVGEEGEWDREGMRLIWRGRLLKDEEILGDILSTRDISQVQTLHIVARASTKSRASFAGNIPLPRPSPILNAPSPNPRTSGTTQWQSVAEVALTESIHYLLFMARHHLCHLMNTKPLRWQETIPSPLVSQEAARLGVMSVIRGFASHHQSRQEGWDNWEGVFLGESESGLKGVWERGREVIQKEIKDLWAGHMGKTMSDDPEGNIISIEYDGNPYTLCLPPLDLMTPRQLSHLLLYLRITTFTPLLYPILEQVNRPPPPIPTPTVPLPQTTRVIYRRTFRINLPAIPRNVLVHMFFSLLKLNAMLWMLTRGMGWDDPRFWVIGGAAAGWWVGDGLNRYRIEMRQRRRTQIQPTPPPNQQIPQNQQNGQNGQNQAQNIGLGIQAGREGRAVRNGRNLNGRSRRRRNFNPFNFFAYVHLNTDRRQLHLSRSTSEPRLRDRRRVQPSWFQTQLLLPVWLWFITLVPSWESARGRRIRQRERAMRVVVGERSTLTSPVTPAIGMNGFGGGESSSDSLNPGELGGVDRSSVSDSNLGLGISGSGMRRHVLPDGLGEAAKRYYERVLQRGEGIDWEEEREAQRALGVGEEEDRNGEGAGMGLGLF</sequence>
<feature type="compositionally biased region" description="Low complexity" evidence="5">
    <location>
        <begin position="454"/>
        <end position="477"/>
    </location>
</feature>
<feature type="region of interest" description="Disordered" evidence="5">
    <location>
        <begin position="152"/>
        <end position="177"/>
    </location>
</feature>
<reference evidence="7 8" key="1">
    <citation type="submission" date="2016-06" db="EMBL/GenBank/DDBJ databases">
        <title>Evolution of pathogenesis and genome organization in the Tremellales.</title>
        <authorList>
            <person name="Cuomo C."/>
            <person name="Litvintseva A."/>
            <person name="Heitman J."/>
            <person name="Chen Y."/>
            <person name="Sun S."/>
            <person name="Springer D."/>
            <person name="Dromer F."/>
            <person name="Young S."/>
            <person name="Zeng Q."/>
            <person name="Chapman S."/>
            <person name="Gujja S."/>
            <person name="Saif S."/>
            <person name="Birren B."/>
        </authorList>
    </citation>
    <scope>NUCLEOTIDE SEQUENCE [LARGE SCALE GENOMIC DNA]</scope>
    <source>
        <strain evidence="7 8">ATCC 28783</strain>
    </source>
</reference>
<feature type="compositionally biased region" description="Low complexity" evidence="5">
    <location>
        <begin position="38"/>
        <end position="57"/>
    </location>
</feature>